<keyword evidence="1" id="KW-0472">Membrane</keyword>
<protein>
    <submittedName>
        <fullName evidence="2">Uncharacterized protein</fullName>
    </submittedName>
</protein>
<dbReference type="EMBL" id="CP036434">
    <property type="protein sequence ID" value="QDV09051.1"/>
    <property type="molecule type" value="Genomic_DNA"/>
</dbReference>
<feature type="transmembrane region" description="Helical" evidence="1">
    <location>
        <begin position="234"/>
        <end position="253"/>
    </location>
</feature>
<name>A0A518EY91_9BACT</name>
<evidence type="ECO:0000313" key="2">
    <source>
        <dbReference type="EMBL" id="QDV09051.1"/>
    </source>
</evidence>
<feature type="transmembrane region" description="Helical" evidence="1">
    <location>
        <begin position="20"/>
        <end position="38"/>
    </location>
</feature>
<keyword evidence="3" id="KW-1185">Reference proteome</keyword>
<dbReference type="Proteomes" id="UP000320390">
    <property type="component" value="Chromosome"/>
</dbReference>
<dbReference type="AlphaFoldDB" id="A0A518EY91"/>
<feature type="transmembrane region" description="Helical" evidence="1">
    <location>
        <begin position="58"/>
        <end position="82"/>
    </location>
</feature>
<keyword evidence="1" id="KW-0812">Transmembrane</keyword>
<dbReference type="RefSeq" id="WP_145202766.1">
    <property type="nucleotide sequence ID" value="NZ_CP036434.1"/>
</dbReference>
<organism evidence="2 3">
    <name type="scientific">Saltatorellus ferox</name>
    <dbReference type="NCBI Taxonomy" id="2528018"/>
    <lineage>
        <taxon>Bacteria</taxon>
        <taxon>Pseudomonadati</taxon>
        <taxon>Planctomycetota</taxon>
        <taxon>Planctomycetia</taxon>
        <taxon>Planctomycetia incertae sedis</taxon>
        <taxon>Saltatorellus</taxon>
    </lineage>
</organism>
<feature type="transmembrane region" description="Helical" evidence="1">
    <location>
        <begin position="130"/>
        <end position="149"/>
    </location>
</feature>
<reference evidence="2 3" key="1">
    <citation type="submission" date="2019-02" db="EMBL/GenBank/DDBJ databases">
        <title>Deep-cultivation of Planctomycetes and their phenomic and genomic characterization uncovers novel biology.</title>
        <authorList>
            <person name="Wiegand S."/>
            <person name="Jogler M."/>
            <person name="Boedeker C."/>
            <person name="Pinto D."/>
            <person name="Vollmers J."/>
            <person name="Rivas-Marin E."/>
            <person name="Kohn T."/>
            <person name="Peeters S.H."/>
            <person name="Heuer A."/>
            <person name="Rast P."/>
            <person name="Oberbeckmann S."/>
            <person name="Bunk B."/>
            <person name="Jeske O."/>
            <person name="Meyerdierks A."/>
            <person name="Storesund J.E."/>
            <person name="Kallscheuer N."/>
            <person name="Luecker S."/>
            <person name="Lage O.M."/>
            <person name="Pohl T."/>
            <person name="Merkel B.J."/>
            <person name="Hornburger P."/>
            <person name="Mueller R.-W."/>
            <person name="Bruemmer F."/>
            <person name="Labrenz M."/>
            <person name="Spormann A.M."/>
            <person name="Op den Camp H."/>
            <person name="Overmann J."/>
            <person name="Amann R."/>
            <person name="Jetten M.S.M."/>
            <person name="Mascher T."/>
            <person name="Medema M.H."/>
            <person name="Devos D.P."/>
            <person name="Kaster A.-K."/>
            <person name="Ovreas L."/>
            <person name="Rohde M."/>
            <person name="Galperin M.Y."/>
            <person name="Jogler C."/>
        </authorList>
    </citation>
    <scope>NUCLEOTIDE SEQUENCE [LARGE SCALE GENOMIC DNA]</scope>
    <source>
        <strain evidence="2 3">Poly30</strain>
    </source>
</reference>
<feature type="transmembrane region" description="Helical" evidence="1">
    <location>
        <begin position="265"/>
        <end position="283"/>
    </location>
</feature>
<proteinExistence type="predicted"/>
<dbReference type="OrthoDB" id="258397at2"/>
<gene>
    <name evidence="2" type="ORF">Poly30_46080</name>
</gene>
<feature type="transmembrane region" description="Helical" evidence="1">
    <location>
        <begin position="103"/>
        <end position="124"/>
    </location>
</feature>
<evidence type="ECO:0000313" key="3">
    <source>
        <dbReference type="Proteomes" id="UP000320390"/>
    </source>
</evidence>
<accession>A0A518EY91</accession>
<evidence type="ECO:0000256" key="1">
    <source>
        <dbReference type="SAM" id="Phobius"/>
    </source>
</evidence>
<sequence>MNPLHVFLEAPTYARARLRLGITGVGTFVVLSLVAAVLKVPLQVFEHKGGALFTDASLLAVWISAVALLALPFELLGGYILPKKFGRQHPDGLGEWFLGWLRGVLIMILTMSFSGAAMVVAGRYGGHPGAFVMLALILVALIWLQTWLAKLIGGMKRVRPPFDLIEDDLRTMGVVAPPIVVLDASDEGFTGGISGPPTADTLVIPALWFERLDATSIAVLVARRTAIIDRGLRALGQVGAIGWTLIVFALATQMPSAGVYSVEEILMTSLWFTVYSFLGLVILPTPSRAATVAADAIAAAEIPGATAEVLSSAVEALDRLQDDEPSREPRVETIFHPIPSVERRQQALLHPAPEVAPWHIARTAIYLSVAGMNPLSRLVHCNVGRPELWVFLPADG</sequence>
<keyword evidence="1" id="KW-1133">Transmembrane helix</keyword>